<dbReference type="GO" id="GO:0003700">
    <property type="term" value="F:DNA-binding transcription factor activity"/>
    <property type="evidence" value="ECO:0007669"/>
    <property type="project" value="InterPro"/>
</dbReference>
<dbReference type="InterPro" id="IPR039422">
    <property type="entry name" value="MarR/SlyA-like"/>
</dbReference>
<dbReference type="Gene3D" id="1.10.10.10">
    <property type="entry name" value="Winged helix-like DNA-binding domain superfamily/Winged helix DNA-binding domain"/>
    <property type="match status" value="1"/>
</dbReference>
<evidence type="ECO:0000259" key="1">
    <source>
        <dbReference type="PROSITE" id="PS50995"/>
    </source>
</evidence>
<dbReference type="Pfam" id="PF12802">
    <property type="entry name" value="MarR_2"/>
    <property type="match status" value="1"/>
</dbReference>
<dbReference type="PROSITE" id="PS50995">
    <property type="entry name" value="HTH_MARR_2"/>
    <property type="match status" value="1"/>
</dbReference>
<reference evidence="3" key="1">
    <citation type="submission" date="2019-03" db="EMBL/GenBank/DDBJ databases">
        <authorList>
            <person name="Li J."/>
        </authorList>
    </citation>
    <scope>NUCLEOTIDE SEQUENCE [LARGE SCALE GENOMIC DNA]</scope>
    <source>
        <strain evidence="3">2251</strain>
    </source>
</reference>
<evidence type="ECO:0000313" key="2">
    <source>
        <dbReference type="EMBL" id="QBX33952.1"/>
    </source>
</evidence>
<dbReference type="InterPro" id="IPR036390">
    <property type="entry name" value="WH_DNA-bd_sf"/>
</dbReference>
<accession>A0A4V1BIT9</accession>
<evidence type="ECO:0000313" key="3">
    <source>
        <dbReference type="Proteomes" id="UP000296374"/>
    </source>
</evidence>
<feature type="domain" description="HTH marR-type" evidence="1">
    <location>
        <begin position="11"/>
        <end position="144"/>
    </location>
</feature>
<sequence length="167" mass="18710">MDQMPSTGFSSKRLTYLLEIIADEAIAGNDAIFLRELGYSIREVRVLRIVDDNPGVTFVDVWAKSGLERSLTSRILQKLIGDGLLVRTSSGTDARKYHLSTSEAGKALRERGRAVSDALEGLLLGTFPPEDRQRLFEQIERLGQWVRSDDYKRALEVYPAAKTDPKP</sequence>
<dbReference type="InterPro" id="IPR000835">
    <property type="entry name" value="HTH_MarR-typ"/>
</dbReference>
<proteinExistence type="predicted"/>
<dbReference type="Proteomes" id="UP000296374">
    <property type="component" value="Chromosome"/>
</dbReference>
<name>A0A4V1BIT9_9RHOB</name>
<gene>
    <name evidence="2" type="ORF">E4191_03945</name>
</gene>
<dbReference type="SMART" id="SM00347">
    <property type="entry name" value="HTH_MARR"/>
    <property type="match status" value="1"/>
</dbReference>
<organism evidence="2 3">
    <name type="scientific">Paracoccus liaowanqingii</name>
    <dbReference type="NCBI Taxonomy" id="2560053"/>
    <lineage>
        <taxon>Bacteria</taxon>
        <taxon>Pseudomonadati</taxon>
        <taxon>Pseudomonadota</taxon>
        <taxon>Alphaproteobacteria</taxon>
        <taxon>Rhodobacterales</taxon>
        <taxon>Paracoccaceae</taxon>
        <taxon>Paracoccus</taxon>
    </lineage>
</organism>
<dbReference type="PANTHER" id="PTHR33164:SF43">
    <property type="entry name" value="HTH-TYPE TRANSCRIPTIONAL REPRESSOR YETL"/>
    <property type="match status" value="1"/>
</dbReference>
<protein>
    <submittedName>
        <fullName evidence="2">Winged helix-turn-helix transcriptional regulator</fullName>
    </submittedName>
</protein>
<dbReference type="PANTHER" id="PTHR33164">
    <property type="entry name" value="TRANSCRIPTIONAL REGULATOR, MARR FAMILY"/>
    <property type="match status" value="1"/>
</dbReference>
<dbReference type="SUPFAM" id="SSF46785">
    <property type="entry name" value="Winged helix' DNA-binding domain"/>
    <property type="match status" value="1"/>
</dbReference>
<dbReference type="GO" id="GO:0006950">
    <property type="term" value="P:response to stress"/>
    <property type="evidence" value="ECO:0007669"/>
    <property type="project" value="TreeGrafter"/>
</dbReference>
<dbReference type="AlphaFoldDB" id="A0A4V1BIT9"/>
<dbReference type="InterPro" id="IPR036388">
    <property type="entry name" value="WH-like_DNA-bd_sf"/>
</dbReference>
<dbReference type="KEGG" id="plia:E4191_03945"/>
<dbReference type="EMBL" id="CP038439">
    <property type="protein sequence ID" value="QBX33952.1"/>
    <property type="molecule type" value="Genomic_DNA"/>
</dbReference>